<evidence type="ECO:0000256" key="3">
    <source>
        <dbReference type="SAM" id="MobiDB-lite"/>
    </source>
</evidence>
<keyword evidence="1 2" id="KW-0812">Transmembrane</keyword>
<dbReference type="InterPro" id="IPR042164">
    <property type="entry name" value="SLC25A44"/>
</dbReference>
<proteinExistence type="inferred from homology"/>
<keyword evidence="1" id="KW-0472">Membrane</keyword>
<comment type="similarity">
    <text evidence="2">Belongs to the mitochondrial carrier (TC 2.A.29) family.</text>
</comment>
<dbReference type="OrthoDB" id="250329at2759"/>
<dbReference type="AlphaFoldDB" id="A0A8T1TQM6"/>
<sequence>MSGVATMSEDEHTLEDISWDEIDKLKYYIVGPTMFLAVRAAVYPSNLVKTRLQVQSKHKPLYSGTANAFATIFRQEGARGLYKGFGASTANVLTGNLYISVYEKSRKVVKDHTTVGEKGANFVGGAIASLVSQTVVVPLDIVSQRMMLSGQGQDVRKTREHPKGFLTVTKQVFRTEGIRGFYRGYVPSIATYAPSSSIWWGSYGLLVPVYYNLMKTWPTDPFWKQVVAQGLSGASAGIITGILTNPMDIVRTKAQVYTQYGAMDTLKYILKTEGPMGLMTGLSARLLAMGPSGILMVTSYEFVKRVCRKPQPTDTDAETIKDSKFSVHGRPPLEVADLVVVIKATSLQQRYEEFAGESPASREISEQNAHFDDVQVVAHIVQRVARPEPRGQEQYGGASGASTRERPQSCGCGCLKSAAERLQGAGEAAVKTTSIESRSSTAIIAMGGGDDESGSGDILVLEGGEGISANLAVAGAVPRGLNGLDVKKVVKTLRRLNNDNVLALLVDGVLEHIRYGLEINDKRDDQRSLGYVKVLEFYICGLVTAIKLATMTPKRTIHASLPELAIGPSPKRSFDKATL</sequence>
<gene>
    <name evidence="4" type="ORF">JG687_00017118</name>
</gene>
<evidence type="ECO:0000256" key="2">
    <source>
        <dbReference type="RuleBase" id="RU000488"/>
    </source>
</evidence>
<evidence type="ECO:0000313" key="4">
    <source>
        <dbReference type="EMBL" id="KAG6945725.1"/>
    </source>
</evidence>
<feature type="repeat" description="Solcar" evidence="1">
    <location>
        <begin position="116"/>
        <end position="209"/>
    </location>
</feature>
<feature type="region of interest" description="Disordered" evidence="3">
    <location>
        <begin position="387"/>
        <end position="406"/>
    </location>
</feature>
<organism evidence="4 5">
    <name type="scientific">Phytophthora cactorum</name>
    <dbReference type="NCBI Taxonomy" id="29920"/>
    <lineage>
        <taxon>Eukaryota</taxon>
        <taxon>Sar</taxon>
        <taxon>Stramenopiles</taxon>
        <taxon>Oomycota</taxon>
        <taxon>Peronosporomycetes</taxon>
        <taxon>Peronosporales</taxon>
        <taxon>Peronosporaceae</taxon>
        <taxon>Phytophthora</taxon>
    </lineage>
</organism>
<dbReference type="Proteomes" id="UP000688947">
    <property type="component" value="Unassembled WGS sequence"/>
</dbReference>
<dbReference type="GO" id="GO:0009083">
    <property type="term" value="P:branched-chain amino acid catabolic process"/>
    <property type="evidence" value="ECO:0007669"/>
    <property type="project" value="InterPro"/>
</dbReference>
<protein>
    <recommendedName>
        <fullName evidence="6">Mitochondrial carrier domain</fullName>
    </recommendedName>
</protein>
<comment type="caution">
    <text evidence="4">The sequence shown here is derived from an EMBL/GenBank/DDBJ whole genome shotgun (WGS) entry which is preliminary data.</text>
</comment>
<evidence type="ECO:0000256" key="1">
    <source>
        <dbReference type="PROSITE-ProRule" id="PRU00282"/>
    </source>
</evidence>
<dbReference type="GO" id="GO:0016020">
    <property type="term" value="C:membrane"/>
    <property type="evidence" value="ECO:0007669"/>
    <property type="project" value="UniProtKB-UniRule"/>
</dbReference>
<dbReference type="VEuPathDB" id="FungiDB:PC110_g21314"/>
<dbReference type="PANTHER" id="PTHR46314:SF2">
    <property type="entry name" value="SOLUTE CARRIER FAMILY 25 MEMBER 44"/>
    <property type="match status" value="1"/>
</dbReference>
<dbReference type="PROSITE" id="PS50920">
    <property type="entry name" value="SOLCAR"/>
    <property type="match status" value="3"/>
</dbReference>
<dbReference type="Pfam" id="PF00153">
    <property type="entry name" value="Mito_carr"/>
    <property type="match status" value="3"/>
</dbReference>
<dbReference type="InterPro" id="IPR018108">
    <property type="entry name" value="MCP_transmembrane"/>
</dbReference>
<feature type="repeat" description="Solcar" evidence="1">
    <location>
        <begin position="224"/>
        <end position="306"/>
    </location>
</feature>
<evidence type="ECO:0008006" key="6">
    <source>
        <dbReference type="Google" id="ProtNLM"/>
    </source>
</evidence>
<dbReference type="GO" id="GO:0005739">
    <property type="term" value="C:mitochondrion"/>
    <property type="evidence" value="ECO:0007669"/>
    <property type="project" value="InterPro"/>
</dbReference>
<dbReference type="EMBL" id="JAENGZ010001899">
    <property type="protein sequence ID" value="KAG6945725.1"/>
    <property type="molecule type" value="Genomic_DNA"/>
</dbReference>
<name>A0A8T1TQM6_9STRA</name>
<reference evidence="4" key="1">
    <citation type="submission" date="2021-01" db="EMBL/GenBank/DDBJ databases">
        <title>Phytophthora aleatoria, a newly-described species from Pinus radiata is distinct from Phytophthora cactorum isolates based on comparative genomics.</title>
        <authorList>
            <person name="Mcdougal R."/>
            <person name="Panda P."/>
            <person name="Williams N."/>
            <person name="Studholme D.J."/>
        </authorList>
    </citation>
    <scope>NUCLEOTIDE SEQUENCE</scope>
    <source>
        <strain evidence="4">NZFS 3830</strain>
    </source>
</reference>
<accession>A0A8T1TQM6</accession>
<evidence type="ECO:0000313" key="5">
    <source>
        <dbReference type="Proteomes" id="UP000688947"/>
    </source>
</evidence>
<dbReference type="GO" id="GO:0015658">
    <property type="term" value="F:branched-chain amino acid transmembrane transporter activity"/>
    <property type="evidence" value="ECO:0007669"/>
    <property type="project" value="InterPro"/>
</dbReference>
<feature type="repeat" description="Solcar" evidence="1">
    <location>
        <begin position="22"/>
        <end position="108"/>
    </location>
</feature>
<dbReference type="PANTHER" id="PTHR46314">
    <property type="entry name" value="SOLUTE CARRIER FAMILY 25 MEMBER 44"/>
    <property type="match status" value="1"/>
</dbReference>
<keyword evidence="2" id="KW-0813">Transport</keyword>